<accession>A0A3B0X4B8</accession>
<name>A0A3B0X4B8_9ZZZZ</name>
<gene>
    <name evidence="2" type="ORF">MNBD_GAMMA08-2657</name>
</gene>
<dbReference type="AlphaFoldDB" id="A0A3B0X4B8"/>
<reference evidence="2" key="1">
    <citation type="submission" date="2018-06" db="EMBL/GenBank/DDBJ databases">
        <authorList>
            <person name="Zhirakovskaya E."/>
        </authorList>
    </citation>
    <scope>NUCLEOTIDE SEQUENCE</scope>
</reference>
<evidence type="ECO:0000313" key="2">
    <source>
        <dbReference type="EMBL" id="VAW58322.1"/>
    </source>
</evidence>
<feature type="coiled-coil region" evidence="1">
    <location>
        <begin position="61"/>
        <end position="88"/>
    </location>
</feature>
<proteinExistence type="predicted"/>
<dbReference type="EMBL" id="UOFH01000006">
    <property type="protein sequence ID" value="VAW58322.1"/>
    <property type="molecule type" value="Genomic_DNA"/>
</dbReference>
<evidence type="ECO:0000256" key="1">
    <source>
        <dbReference type="SAM" id="Coils"/>
    </source>
</evidence>
<protein>
    <submittedName>
        <fullName evidence="2">Uncharacterized protein</fullName>
    </submittedName>
</protein>
<organism evidence="2">
    <name type="scientific">hydrothermal vent metagenome</name>
    <dbReference type="NCBI Taxonomy" id="652676"/>
    <lineage>
        <taxon>unclassified sequences</taxon>
        <taxon>metagenomes</taxon>
        <taxon>ecological metagenomes</taxon>
    </lineage>
</organism>
<keyword evidence="1" id="KW-0175">Coiled coil</keyword>
<sequence>MNSKPIINGIMCLIIAGAVSQSQVLAETNEFTSSELKEIRFLSRALIRSRANEKIKIDKELEPERKRIENIQNTLQALESAQVKAMRQVKLESTNDLTKVTQVKLNGKTISHHSSLNKYENKIHKFKHKRSLRLSEARSKLTAERVKVEDKLPSAFRFWKKKTHKDKRNEHVIKVIKNIETKLSNMQVAESVGLAEITALKEQLILQKPDLSTEELEPTFHTITKHRK</sequence>